<dbReference type="PANTHER" id="PTHR44846:SF5">
    <property type="entry name" value="HTH-TYPE TRANSCRIPTIONAL REGULATOR GMUR"/>
    <property type="match status" value="1"/>
</dbReference>
<dbReference type="EMBL" id="JABAIK010000005">
    <property type="protein sequence ID" value="NLS12509.1"/>
    <property type="molecule type" value="Genomic_DNA"/>
</dbReference>
<dbReference type="PANTHER" id="PTHR44846">
    <property type="entry name" value="MANNOSYL-D-GLYCERATE TRANSPORT/METABOLISM SYSTEM REPRESSOR MNGR-RELATED"/>
    <property type="match status" value="1"/>
</dbReference>
<evidence type="ECO:0000256" key="4">
    <source>
        <dbReference type="ARBA" id="ARBA00023163"/>
    </source>
</evidence>
<gene>
    <name evidence="6" type="ORF">HGP28_06290</name>
</gene>
<dbReference type="Gene3D" id="3.40.1410.10">
    <property type="entry name" value="Chorismate lyase-like"/>
    <property type="match status" value="1"/>
</dbReference>
<keyword evidence="1" id="KW-0678">Repressor</keyword>
<evidence type="ECO:0000256" key="2">
    <source>
        <dbReference type="ARBA" id="ARBA00023015"/>
    </source>
</evidence>
<dbReference type="InterPro" id="IPR011663">
    <property type="entry name" value="UTRA"/>
</dbReference>
<dbReference type="GO" id="GO:0003677">
    <property type="term" value="F:DNA binding"/>
    <property type="evidence" value="ECO:0007669"/>
    <property type="project" value="UniProtKB-KW"/>
</dbReference>
<dbReference type="AlphaFoldDB" id="A0A7X8TPU3"/>
<dbReference type="Proteomes" id="UP000535589">
    <property type="component" value="Unassembled WGS sequence"/>
</dbReference>
<keyword evidence="3" id="KW-0238">DNA-binding</keyword>
<feature type="domain" description="HTH gntR-type" evidence="5">
    <location>
        <begin position="7"/>
        <end position="75"/>
    </location>
</feature>
<dbReference type="SMART" id="SM00345">
    <property type="entry name" value="HTH_GNTR"/>
    <property type="match status" value="1"/>
</dbReference>
<dbReference type="InterPro" id="IPR000524">
    <property type="entry name" value="Tscrpt_reg_HTH_GntR"/>
</dbReference>
<dbReference type="InterPro" id="IPR050679">
    <property type="entry name" value="Bact_HTH_transcr_reg"/>
</dbReference>
<dbReference type="Gene3D" id="1.10.10.10">
    <property type="entry name" value="Winged helix-like DNA-binding domain superfamily/Winged helix DNA-binding domain"/>
    <property type="match status" value="1"/>
</dbReference>
<dbReference type="Pfam" id="PF07702">
    <property type="entry name" value="UTRA"/>
    <property type="match status" value="1"/>
</dbReference>
<evidence type="ECO:0000256" key="1">
    <source>
        <dbReference type="ARBA" id="ARBA00022491"/>
    </source>
</evidence>
<comment type="caution">
    <text evidence="6">The sequence shown here is derived from an EMBL/GenBank/DDBJ whole genome shotgun (WGS) entry which is preliminary data.</text>
</comment>
<dbReference type="Pfam" id="PF00392">
    <property type="entry name" value="GntR"/>
    <property type="match status" value="1"/>
</dbReference>
<dbReference type="SUPFAM" id="SSF46785">
    <property type="entry name" value="Winged helix' DNA-binding domain"/>
    <property type="match status" value="1"/>
</dbReference>
<dbReference type="GO" id="GO:0003700">
    <property type="term" value="F:DNA-binding transcription factor activity"/>
    <property type="evidence" value="ECO:0007669"/>
    <property type="project" value="InterPro"/>
</dbReference>
<dbReference type="InterPro" id="IPR028978">
    <property type="entry name" value="Chorismate_lyase_/UTRA_dom_sf"/>
</dbReference>
<evidence type="ECO:0000313" key="7">
    <source>
        <dbReference type="Proteomes" id="UP000535589"/>
    </source>
</evidence>
<reference evidence="6 7" key="1">
    <citation type="submission" date="2020-04" db="EMBL/GenBank/DDBJ databases">
        <title>Vibrio sp. SM6, a novel species isolated from seawater.</title>
        <authorList>
            <person name="Wang X."/>
        </authorList>
    </citation>
    <scope>NUCLEOTIDE SEQUENCE [LARGE SCALE GENOMIC DNA]</scope>
    <source>
        <strain evidence="6 7">SM6</strain>
    </source>
</reference>
<keyword evidence="7" id="KW-1185">Reference proteome</keyword>
<accession>A0A7X8TPU3</accession>
<protein>
    <submittedName>
        <fullName evidence="6">GntR family transcriptional regulator</fullName>
    </submittedName>
</protein>
<dbReference type="FunFam" id="3.40.1410.10:FF:000008">
    <property type="entry name" value="Transcriptional regulator, GntR family"/>
    <property type="match status" value="1"/>
</dbReference>
<dbReference type="SMART" id="SM00866">
    <property type="entry name" value="UTRA"/>
    <property type="match status" value="1"/>
</dbReference>
<keyword evidence="4" id="KW-0804">Transcription</keyword>
<evidence type="ECO:0000313" key="6">
    <source>
        <dbReference type="EMBL" id="NLS12509.1"/>
    </source>
</evidence>
<name>A0A7X8TPU3_9VIBR</name>
<dbReference type="PROSITE" id="PS50949">
    <property type="entry name" value="HTH_GNTR"/>
    <property type="match status" value="1"/>
</dbReference>
<organism evidence="6 7">
    <name type="scientific">Vibrio agarilyticus</name>
    <dbReference type="NCBI Taxonomy" id="2726741"/>
    <lineage>
        <taxon>Bacteria</taxon>
        <taxon>Pseudomonadati</taxon>
        <taxon>Pseudomonadota</taxon>
        <taxon>Gammaproteobacteria</taxon>
        <taxon>Vibrionales</taxon>
        <taxon>Vibrionaceae</taxon>
        <taxon>Vibrio</taxon>
    </lineage>
</organism>
<sequence length="240" mass="27039">MRLGADVIKYLDIYETIKQRIVDGYYSQKDKMPDGTALAKEFGCSELTIKKALDILVKDGLVVRKRGSGSFIKRPLSSLAPKHLYGTTANAQHSNQKIETKVLNYSVEPAGSHLADRLNCEEGDMLYYVIRVRIVDGVPHILEYTYMPINIVTGLSYKHVENSIYQYITDDLGLKIHSSTMEITIGAATELESKELHLGIGENIVNVEQIVYLDNGDIFEYSNSRSLCKNFKFSTNFVRS</sequence>
<dbReference type="InterPro" id="IPR036388">
    <property type="entry name" value="WH-like_DNA-bd_sf"/>
</dbReference>
<dbReference type="SUPFAM" id="SSF64288">
    <property type="entry name" value="Chorismate lyase-like"/>
    <property type="match status" value="1"/>
</dbReference>
<dbReference type="InterPro" id="IPR036390">
    <property type="entry name" value="WH_DNA-bd_sf"/>
</dbReference>
<evidence type="ECO:0000256" key="3">
    <source>
        <dbReference type="ARBA" id="ARBA00023125"/>
    </source>
</evidence>
<dbReference type="CDD" id="cd07377">
    <property type="entry name" value="WHTH_GntR"/>
    <property type="match status" value="1"/>
</dbReference>
<keyword evidence="2" id="KW-0805">Transcription regulation</keyword>
<evidence type="ECO:0000259" key="5">
    <source>
        <dbReference type="PROSITE" id="PS50949"/>
    </source>
</evidence>
<dbReference type="GO" id="GO:0045892">
    <property type="term" value="P:negative regulation of DNA-templated transcription"/>
    <property type="evidence" value="ECO:0007669"/>
    <property type="project" value="TreeGrafter"/>
</dbReference>
<proteinExistence type="predicted"/>